<accession>A0ABQ9H3Y0</accession>
<proteinExistence type="predicted"/>
<evidence type="ECO:0000313" key="1">
    <source>
        <dbReference type="EMBL" id="KAJ8878977.1"/>
    </source>
</evidence>
<gene>
    <name evidence="1" type="ORF">PR048_019581</name>
</gene>
<organism evidence="1 2">
    <name type="scientific">Dryococelus australis</name>
    <dbReference type="NCBI Taxonomy" id="614101"/>
    <lineage>
        <taxon>Eukaryota</taxon>
        <taxon>Metazoa</taxon>
        <taxon>Ecdysozoa</taxon>
        <taxon>Arthropoda</taxon>
        <taxon>Hexapoda</taxon>
        <taxon>Insecta</taxon>
        <taxon>Pterygota</taxon>
        <taxon>Neoptera</taxon>
        <taxon>Polyneoptera</taxon>
        <taxon>Phasmatodea</taxon>
        <taxon>Verophasmatodea</taxon>
        <taxon>Anareolatae</taxon>
        <taxon>Phasmatidae</taxon>
        <taxon>Eurycanthinae</taxon>
        <taxon>Dryococelus</taxon>
    </lineage>
</organism>
<reference evidence="1 2" key="1">
    <citation type="submission" date="2023-02" db="EMBL/GenBank/DDBJ databases">
        <title>LHISI_Scaffold_Assembly.</title>
        <authorList>
            <person name="Stuart O.P."/>
            <person name="Cleave R."/>
            <person name="Magrath M.J.L."/>
            <person name="Mikheyev A.S."/>
        </authorList>
    </citation>
    <scope>NUCLEOTIDE SEQUENCE [LARGE SCALE GENOMIC DNA]</scope>
    <source>
        <strain evidence="1">Daus_M_001</strain>
        <tissue evidence="1">Leg muscle</tissue>
    </source>
</reference>
<protein>
    <submittedName>
        <fullName evidence="1">Uncharacterized protein</fullName>
    </submittedName>
</protein>
<keyword evidence="2" id="KW-1185">Reference proteome</keyword>
<sequence>MMLTQYIHHQIPRSVKIMTMSYLNLHPQKVKYVVDHHILLQRGNCLAESDKGTPCGNKVGVNFNGQRGKHDNRPNCISDERVQAIHEHIRSMPVYQTHYSRRQNLKRVHVEPVTEDKCSRIFCDSYNTGFKLPKVSYFAIFIDLQQSAPKPKLACCPALYLRSMGTYNVGIHFCSMGVEHMFMCDGGVAKIGSDEIPGCLIKYIRSVDIKARKLVYFF</sequence>
<dbReference type="Proteomes" id="UP001159363">
    <property type="component" value="Chromosome 6"/>
</dbReference>
<dbReference type="EMBL" id="JARBHB010000007">
    <property type="protein sequence ID" value="KAJ8878977.1"/>
    <property type="molecule type" value="Genomic_DNA"/>
</dbReference>
<evidence type="ECO:0000313" key="2">
    <source>
        <dbReference type="Proteomes" id="UP001159363"/>
    </source>
</evidence>
<name>A0ABQ9H3Y0_9NEOP</name>
<comment type="caution">
    <text evidence="1">The sequence shown here is derived from an EMBL/GenBank/DDBJ whole genome shotgun (WGS) entry which is preliminary data.</text>
</comment>